<dbReference type="GO" id="GO:0005524">
    <property type="term" value="F:ATP binding"/>
    <property type="evidence" value="ECO:0007669"/>
    <property type="project" value="UniProtKB-UniRule"/>
</dbReference>
<sequence>MKIYPKTKKPQQQWKPFTARYCCSADDRANFGNMSSKKPPSSTSNSSSKNLTAPAQMPSFRKLSFSDSSLRSTSGRLNEDLAQTFAGDLYDFQLSELRGATQNFAAHFLLGEGGFGRVHKGYLEEGLKPGLKAQPAAVKLLNIEGLQGHREWLYSVRGAREMGLLAQQCVSLNPKDRPKMPAIIETLENIQNLRDMAITNGQWPVTPKNSRNDNSVGKGRRQHSLGCRSAAVAASPRTK</sequence>
<dbReference type="Gene3D" id="3.30.200.20">
    <property type="entry name" value="Phosphorylase Kinase, domain 1"/>
    <property type="match status" value="1"/>
</dbReference>
<dbReference type="EMBL" id="PNBA02000019">
    <property type="protein sequence ID" value="KAG6391382.1"/>
    <property type="molecule type" value="Genomic_DNA"/>
</dbReference>
<keyword evidence="1" id="KW-0547">Nucleotide-binding</keyword>
<evidence type="ECO:0000313" key="4">
    <source>
        <dbReference type="Proteomes" id="UP000298416"/>
    </source>
</evidence>
<dbReference type="PANTHER" id="PTHR45621">
    <property type="entry name" value="OS01G0588500 PROTEIN-RELATED"/>
    <property type="match status" value="1"/>
</dbReference>
<comment type="caution">
    <text evidence="3">The sequence shown here is derived from an EMBL/GenBank/DDBJ whole genome shotgun (WGS) entry which is preliminary data.</text>
</comment>
<feature type="binding site" evidence="1">
    <location>
        <position position="139"/>
    </location>
    <ligand>
        <name>ATP</name>
        <dbReference type="ChEBI" id="CHEBI:30616"/>
    </ligand>
</feature>
<gene>
    <name evidence="3" type="ORF">SASPL_149136</name>
</gene>
<proteinExistence type="predicted"/>
<feature type="region of interest" description="Disordered" evidence="2">
    <location>
        <begin position="201"/>
        <end position="239"/>
    </location>
</feature>
<organism evidence="3">
    <name type="scientific">Salvia splendens</name>
    <name type="common">Scarlet sage</name>
    <dbReference type="NCBI Taxonomy" id="180675"/>
    <lineage>
        <taxon>Eukaryota</taxon>
        <taxon>Viridiplantae</taxon>
        <taxon>Streptophyta</taxon>
        <taxon>Embryophyta</taxon>
        <taxon>Tracheophyta</taxon>
        <taxon>Spermatophyta</taxon>
        <taxon>Magnoliopsida</taxon>
        <taxon>eudicotyledons</taxon>
        <taxon>Gunneridae</taxon>
        <taxon>Pentapetalae</taxon>
        <taxon>asterids</taxon>
        <taxon>lamiids</taxon>
        <taxon>Lamiales</taxon>
        <taxon>Lamiaceae</taxon>
        <taxon>Nepetoideae</taxon>
        <taxon>Mentheae</taxon>
        <taxon>Salviinae</taxon>
        <taxon>Salvia</taxon>
        <taxon>Salvia subgen. Calosphace</taxon>
        <taxon>core Calosphace</taxon>
    </lineage>
</organism>
<dbReference type="Proteomes" id="UP000298416">
    <property type="component" value="Unassembled WGS sequence"/>
</dbReference>
<dbReference type="SUPFAM" id="SSF56112">
    <property type="entry name" value="Protein kinase-like (PK-like)"/>
    <property type="match status" value="1"/>
</dbReference>
<evidence type="ECO:0000256" key="2">
    <source>
        <dbReference type="SAM" id="MobiDB-lite"/>
    </source>
</evidence>
<feature type="region of interest" description="Disordered" evidence="2">
    <location>
        <begin position="31"/>
        <end position="54"/>
    </location>
</feature>
<reference evidence="3" key="1">
    <citation type="submission" date="2018-01" db="EMBL/GenBank/DDBJ databases">
        <authorList>
            <person name="Mao J.F."/>
        </authorList>
    </citation>
    <scope>NUCLEOTIDE SEQUENCE</scope>
    <source>
        <strain evidence="3">Huo1</strain>
        <tissue evidence="3">Leaf</tissue>
    </source>
</reference>
<accession>A0A8X8Z4Z7</accession>
<evidence type="ECO:0000256" key="1">
    <source>
        <dbReference type="PROSITE-ProRule" id="PRU10141"/>
    </source>
</evidence>
<feature type="compositionally biased region" description="Polar residues" evidence="2">
    <location>
        <begin position="201"/>
        <end position="215"/>
    </location>
</feature>
<feature type="compositionally biased region" description="Low complexity" evidence="2">
    <location>
        <begin position="35"/>
        <end position="50"/>
    </location>
</feature>
<evidence type="ECO:0000313" key="3">
    <source>
        <dbReference type="EMBL" id="KAG6391382.1"/>
    </source>
</evidence>
<keyword evidence="1" id="KW-0067">ATP-binding</keyword>
<keyword evidence="4" id="KW-1185">Reference proteome</keyword>
<dbReference type="InterPro" id="IPR011009">
    <property type="entry name" value="Kinase-like_dom_sf"/>
</dbReference>
<dbReference type="InterPro" id="IPR050823">
    <property type="entry name" value="Plant_Ser_Thr_Prot_Kinase"/>
</dbReference>
<name>A0A8X8Z4Z7_SALSN</name>
<dbReference type="PROSITE" id="PS00107">
    <property type="entry name" value="PROTEIN_KINASE_ATP"/>
    <property type="match status" value="1"/>
</dbReference>
<protein>
    <submittedName>
        <fullName evidence="3">Uncharacterized protein</fullName>
    </submittedName>
</protein>
<dbReference type="AlphaFoldDB" id="A0A8X8Z4Z7"/>
<dbReference type="InterPro" id="IPR017441">
    <property type="entry name" value="Protein_kinase_ATP_BS"/>
</dbReference>
<reference evidence="3" key="2">
    <citation type="submission" date="2020-08" db="EMBL/GenBank/DDBJ databases">
        <title>Plant Genome Project.</title>
        <authorList>
            <person name="Zhang R.-G."/>
        </authorList>
    </citation>
    <scope>NUCLEOTIDE SEQUENCE</scope>
    <source>
        <strain evidence="3">Huo1</strain>
        <tissue evidence="3">Leaf</tissue>
    </source>
</reference>